<evidence type="ECO:0000313" key="3">
    <source>
        <dbReference type="Proteomes" id="UP001520878"/>
    </source>
</evidence>
<evidence type="ECO:0000313" key="2">
    <source>
        <dbReference type="EMBL" id="MCC2616914.1"/>
    </source>
</evidence>
<dbReference type="SUPFAM" id="SSF53850">
    <property type="entry name" value="Periplasmic binding protein-like II"/>
    <property type="match status" value="1"/>
</dbReference>
<feature type="signal peptide" evidence="1">
    <location>
        <begin position="1"/>
        <end position="20"/>
    </location>
</feature>
<gene>
    <name evidence="2" type="ORF">LJ739_11745</name>
</gene>
<feature type="chain" id="PRO_5046190335" evidence="1">
    <location>
        <begin position="21"/>
        <end position="238"/>
    </location>
</feature>
<dbReference type="Gene3D" id="3.40.190.10">
    <property type="entry name" value="Periplasmic binding protein-like II"/>
    <property type="match status" value="2"/>
</dbReference>
<dbReference type="Proteomes" id="UP001520878">
    <property type="component" value="Unassembled WGS sequence"/>
</dbReference>
<accession>A0ABS8GB18</accession>
<keyword evidence="3" id="KW-1185">Reference proteome</keyword>
<comment type="caution">
    <text evidence="2">The sequence shown here is derived from an EMBL/GenBank/DDBJ whole genome shotgun (WGS) entry which is preliminary data.</text>
</comment>
<dbReference type="PROSITE" id="PS51257">
    <property type="entry name" value="PROKAR_LIPOPROTEIN"/>
    <property type="match status" value="1"/>
</dbReference>
<dbReference type="EMBL" id="JAJEWP010000003">
    <property type="protein sequence ID" value="MCC2616914.1"/>
    <property type="molecule type" value="Genomic_DNA"/>
</dbReference>
<keyword evidence="1" id="KW-0732">Signal</keyword>
<evidence type="ECO:0000256" key="1">
    <source>
        <dbReference type="SAM" id="SignalP"/>
    </source>
</evidence>
<sequence>MRFIKAAILLLLSASCDILAQDVIVYTEPSPPYQYTQDGVVVGQATEHVERILATAGLSYRIEMYPWARAYRNALETPNALIYAIAKTPARAPLFHWIAPVVDYELALVSLSDRRDLTADALASLHRYRFATQRDDIAQQWLEQQGLNEDKHFLSCADIQCSWQLLLNRNVDMIIDDPALIKPVLDALGTHETAKIVAPIPALKITGYLAANQHMPPGNIKRLQQAIQQLALNAESQH</sequence>
<organism evidence="2 3">
    <name type="scientific">Fluctibacter halophilus</name>
    <dbReference type="NCBI Taxonomy" id="226011"/>
    <lineage>
        <taxon>Bacteria</taxon>
        <taxon>Pseudomonadati</taxon>
        <taxon>Pseudomonadota</taxon>
        <taxon>Gammaproteobacteria</taxon>
        <taxon>Alteromonadales</taxon>
        <taxon>Alteromonadaceae</taxon>
        <taxon>Fluctibacter</taxon>
    </lineage>
</organism>
<dbReference type="PANTHER" id="PTHR38834:SF3">
    <property type="entry name" value="SOLUTE-BINDING PROTEIN FAMILY 3_N-TERMINAL DOMAIN-CONTAINING PROTEIN"/>
    <property type="match status" value="1"/>
</dbReference>
<reference evidence="2 3" key="1">
    <citation type="submission" date="2021-10" db="EMBL/GenBank/DDBJ databases">
        <title>Draft genome of Aestuariibacter halophilus JC2043.</title>
        <authorList>
            <person name="Emsley S.A."/>
            <person name="Pfannmuller K.M."/>
            <person name="Ushijima B."/>
            <person name="Saw J.H."/>
            <person name="Videau P."/>
        </authorList>
    </citation>
    <scope>NUCLEOTIDE SEQUENCE [LARGE SCALE GENOMIC DNA]</scope>
    <source>
        <strain evidence="2 3">JC2043</strain>
    </source>
</reference>
<protein>
    <submittedName>
        <fullName evidence="2">Transporter substrate-binding domain-containing protein</fullName>
    </submittedName>
</protein>
<name>A0ABS8GB18_9ALTE</name>
<proteinExistence type="predicted"/>
<dbReference type="PANTHER" id="PTHR38834">
    <property type="entry name" value="PERIPLASMIC SUBSTRATE BINDING PROTEIN FAMILY 3"/>
    <property type="match status" value="1"/>
</dbReference>
<dbReference type="RefSeq" id="WP_229160736.1">
    <property type="nucleotide sequence ID" value="NZ_JAJEWP010000003.1"/>
</dbReference>